<dbReference type="PANTHER" id="PTHR46696:SF4">
    <property type="entry name" value="BIOTIN BIOSYNTHESIS CYTOCHROME P450"/>
    <property type="match status" value="1"/>
</dbReference>
<dbReference type="Pfam" id="PF00067">
    <property type="entry name" value="p450"/>
    <property type="match status" value="1"/>
</dbReference>
<dbReference type="PROSITE" id="PS00086">
    <property type="entry name" value="CYTOCHROME_P450"/>
    <property type="match status" value="1"/>
</dbReference>
<protein>
    <submittedName>
        <fullName evidence="9">Cytochrome P450</fullName>
    </submittedName>
</protein>
<dbReference type="PRINTS" id="PR00385">
    <property type="entry name" value="P450"/>
</dbReference>
<keyword evidence="7 8" id="KW-0503">Monooxygenase</keyword>
<keyword evidence="10" id="KW-1185">Reference proteome</keyword>
<dbReference type="GO" id="GO:0005506">
    <property type="term" value="F:iron ion binding"/>
    <property type="evidence" value="ECO:0007669"/>
    <property type="project" value="InterPro"/>
</dbReference>
<dbReference type="InterPro" id="IPR017972">
    <property type="entry name" value="Cyt_P450_CS"/>
</dbReference>
<gene>
    <name evidence="9" type="ORF">FGL95_15090</name>
</gene>
<evidence type="ECO:0000313" key="10">
    <source>
        <dbReference type="Proteomes" id="UP000535543"/>
    </source>
</evidence>
<dbReference type="InterPro" id="IPR036396">
    <property type="entry name" value="Cyt_P450_sf"/>
</dbReference>
<dbReference type="FunFam" id="1.10.630.10:FF:000018">
    <property type="entry name" value="Cytochrome P450 monooxygenase"/>
    <property type="match status" value="1"/>
</dbReference>
<dbReference type="SUPFAM" id="SSF48264">
    <property type="entry name" value="Cytochrome P450"/>
    <property type="match status" value="1"/>
</dbReference>
<comment type="caution">
    <text evidence="9">The sequence shown here is derived from an EMBL/GenBank/DDBJ whole genome shotgun (WGS) entry which is preliminary data.</text>
</comment>
<reference evidence="9 10" key="2">
    <citation type="submission" date="2020-06" db="EMBL/GenBank/DDBJ databases">
        <title>Antribacter stalactiti gen. nov., sp. nov., a new member of the family Nacardiaceae isolated from a cave.</title>
        <authorList>
            <person name="Kim I.S."/>
        </authorList>
    </citation>
    <scope>NUCLEOTIDE SEQUENCE [LARGE SCALE GENOMIC DNA]</scope>
    <source>
        <strain evidence="9 10">YC2-7</strain>
    </source>
</reference>
<comment type="similarity">
    <text evidence="2 8">Belongs to the cytochrome P450 family.</text>
</comment>
<evidence type="ECO:0000256" key="1">
    <source>
        <dbReference type="ARBA" id="ARBA00001971"/>
    </source>
</evidence>
<organism evidence="9 10">
    <name type="scientific">Antrihabitans stalactiti</name>
    <dbReference type="NCBI Taxonomy" id="2584121"/>
    <lineage>
        <taxon>Bacteria</taxon>
        <taxon>Bacillati</taxon>
        <taxon>Actinomycetota</taxon>
        <taxon>Actinomycetes</taxon>
        <taxon>Mycobacteriales</taxon>
        <taxon>Nocardiaceae</taxon>
        <taxon>Antrihabitans</taxon>
    </lineage>
</organism>
<evidence type="ECO:0000256" key="7">
    <source>
        <dbReference type="ARBA" id="ARBA00023033"/>
    </source>
</evidence>
<dbReference type="Gene3D" id="1.10.630.10">
    <property type="entry name" value="Cytochrome P450"/>
    <property type="match status" value="1"/>
</dbReference>
<dbReference type="GO" id="GO:0020037">
    <property type="term" value="F:heme binding"/>
    <property type="evidence" value="ECO:0007669"/>
    <property type="project" value="InterPro"/>
</dbReference>
<evidence type="ECO:0000256" key="8">
    <source>
        <dbReference type="RuleBase" id="RU000461"/>
    </source>
</evidence>
<dbReference type="AlphaFoldDB" id="A0A848KBY1"/>
<dbReference type="EMBL" id="VCQU01000005">
    <property type="protein sequence ID" value="NMN96365.1"/>
    <property type="molecule type" value="Genomic_DNA"/>
</dbReference>
<comment type="cofactor">
    <cofactor evidence="1">
        <name>heme</name>
        <dbReference type="ChEBI" id="CHEBI:30413"/>
    </cofactor>
</comment>
<dbReference type="GO" id="GO:0036199">
    <property type="term" value="F:cholest-4-en-3-one 26-monooxygenase activity"/>
    <property type="evidence" value="ECO:0007669"/>
    <property type="project" value="TreeGrafter"/>
</dbReference>
<dbReference type="GO" id="GO:0006707">
    <property type="term" value="P:cholesterol catabolic process"/>
    <property type="evidence" value="ECO:0007669"/>
    <property type="project" value="TreeGrafter"/>
</dbReference>
<keyword evidence="5 8" id="KW-0560">Oxidoreductase</keyword>
<name>A0A848KBY1_9NOCA</name>
<dbReference type="PANTHER" id="PTHR46696">
    <property type="entry name" value="P450, PUTATIVE (EUROFUNG)-RELATED"/>
    <property type="match status" value="1"/>
</dbReference>
<evidence type="ECO:0000256" key="5">
    <source>
        <dbReference type="ARBA" id="ARBA00023002"/>
    </source>
</evidence>
<keyword evidence="3 8" id="KW-0349">Heme</keyword>
<dbReference type="InterPro" id="IPR002397">
    <property type="entry name" value="Cyt_P450_B"/>
</dbReference>
<dbReference type="GO" id="GO:0008395">
    <property type="term" value="F:steroid hydroxylase activity"/>
    <property type="evidence" value="ECO:0007669"/>
    <property type="project" value="TreeGrafter"/>
</dbReference>
<keyword evidence="6 8" id="KW-0408">Iron</keyword>
<keyword evidence="4 8" id="KW-0479">Metal-binding</keyword>
<evidence type="ECO:0000256" key="2">
    <source>
        <dbReference type="ARBA" id="ARBA00010617"/>
    </source>
</evidence>
<dbReference type="PRINTS" id="PR00359">
    <property type="entry name" value="BP450"/>
</dbReference>
<sequence>MTDTTIADVRTAAGVVRRIADSGVREAASALTARSTHPAKAPLTSFDPLDRDVIADPFPAYKALHSSGPVHYSRKRGLWIINGHNELRTACRAHDALSSAEGILRLRSQLPMMLTIDQPDHTRLRKLAVKDFNPQALAKLEPEIDRYARELVTNAAGFPADDLIGRVAAPLPLWVTARLLGVPDSDMHDFRRWSDGALQGMAVEWNPKSLLRAGRMIGSVTALHRYFHDQFELRRQNPGTDLLSKLIASTEDGSLSDDELFWFALLLLIAGHETTTTLLGTLLLQFSEHPDQYQQLRDDPALASGAVDEALRFFAPIQGYYRTAIRDYPIGDVTIPAGARVLMLFGAANRDPRRYEDPDTFRIDRDASDHIAFGFGIHFCLGAQLARMEARLFLTHLADQVAAITVTGQPRWDGNPALRRLERLPARLEKSA</sequence>
<evidence type="ECO:0000256" key="6">
    <source>
        <dbReference type="ARBA" id="ARBA00023004"/>
    </source>
</evidence>
<accession>A0A848KBY1</accession>
<evidence type="ECO:0000313" key="9">
    <source>
        <dbReference type="EMBL" id="NMN96365.1"/>
    </source>
</evidence>
<dbReference type="Proteomes" id="UP000535543">
    <property type="component" value="Unassembled WGS sequence"/>
</dbReference>
<proteinExistence type="inferred from homology"/>
<dbReference type="RefSeq" id="WP_169588262.1">
    <property type="nucleotide sequence ID" value="NZ_VCQU01000005.1"/>
</dbReference>
<reference evidence="9 10" key="1">
    <citation type="submission" date="2019-05" db="EMBL/GenBank/DDBJ databases">
        <authorList>
            <person name="Lee S.D."/>
        </authorList>
    </citation>
    <scope>NUCLEOTIDE SEQUENCE [LARGE SCALE GENOMIC DNA]</scope>
    <source>
        <strain evidence="9 10">YC2-7</strain>
    </source>
</reference>
<evidence type="ECO:0000256" key="4">
    <source>
        <dbReference type="ARBA" id="ARBA00022723"/>
    </source>
</evidence>
<evidence type="ECO:0000256" key="3">
    <source>
        <dbReference type="ARBA" id="ARBA00022617"/>
    </source>
</evidence>
<dbReference type="InterPro" id="IPR001128">
    <property type="entry name" value="Cyt_P450"/>
</dbReference>